<name>A0A4C1UZX9_EUMVA</name>
<protein>
    <submittedName>
        <fullName evidence="1">Uncharacterized protein</fullName>
    </submittedName>
</protein>
<dbReference type="AlphaFoldDB" id="A0A4C1UZX9"/>
<gene>
    <name evidence="1" type="ORF">EVAR_13473_1</name>
</gene>
<sequence length="124" mass="13642">MEVWSGPPELSLTERNKTAEAAISLLYLMRVCYVTSERERRRTPARRARGAALNAISAASASNVGQAGALHWSDFRGASLACELPESRWSPPSMDTRNSRKVTSALPASWVGTGYLMEVEWDDV</sequence>
<reference evidence="1 2" key="1">
    <citation type="journal article" date="2019" name="Commun. Biol.">
        <title>The bagworm genome reveals a unique fibroin gene that provides high tensile strength.</title>
        <authorList>
            <person name="Kono N."/>
            <person name="Nakamura H."/>
            <person name="Ohtoshi R."/>
            <person name="Tomita M."/>
            <person name="Numata K."/>
            <person name="Arakawa K."/>
        </authorList>
    </citation>
    <scope>NUCLEOTIDE SEQUENCE [LARGE SCALE GENOMIC DNA]</scope>
</reference>
<accession>A0A4C1UZX9</accession>
<keyword evidence="2" id="KW-1185">Reference proteome</keyword>
<organism evidence="1 2">
    <name type="scientific">Eumeta variegata</name>
    <name type="common">Bagworm moth</name>
    <name type="synonym">Eumeta japonica</name>
    <dbReference type="NCBI Taxonomy" id="151549"/>
    <lineage>
        <taxon>Eukaryota</taxon>
        <taxon>Metazoa</taxon>
        <taxon>Ecdysozoa</taxon>
        <taxon>Arthropoda</taxon>
        <taxon>Hexapoda</taxon>
        <taxon>Insecta</taxon>
        <taxon>Pterygota</taxon>
        <taxon>Neoptera</taxon>
        <taxon>Endopterygota</taxon>
        <taxon>Lepidoptera</taxon>
        <taxon>Glossata</taxon>
        <taxon>Ditrysia</taxon>
        <taxon>Tineoidea</taxon>
        <taxon>Psychidae</taxon>
        <taxon>Oiketicinae</taxon>
        <taxon>Eumeta</taxon>
    </lineage>
</organism>
<dbReference type="EMBL" id="BGZK01000245">
    <property type="protein sequence ID" value="GBP31354.1"/>
    <property type="molecule type" value="Genomic_DNA"/>
</dbReference>
<comment type="caution">
    <text evidence="1">The sequence shown here is derived from an EMBL/GenBank/DDBJ whole genome shotgun (WGS) entry which is preliminary data.</text>
</comment>
<evidence type="ECO:0000313" key="1">
    <source>
        <dbReference type="EMBL" id="GBP31354.1"/>
    </source>
</evidence>
<dbReference type="Proteomes" id="UP000299102">
    <property type="component" value="Unassembled WGS sequence"/>
</dbReference>
<evidence type="ECO:0000313" key="2">
    <source>
        <dbReference type="Proteomes" id="UP000299102"/>
    </source>
</evidence>
<proteinExistence type="predicted"/>